<feature type="coiled-coil region" evidence="1">
    <location>
        <begin position="446"/>
        <end position="487"/>
    </location>
</feature>
<feature type="compositionally biased region" description="Basic and acidic residues" evidence="2">
    <location>
        <begin position="72"/>
        <end position="86"/>
    </location>
</feature>
<dbReference type="EMBL" id="JBJXBP010000008">
    <property type="protein sequence ID" value="KAL3812394.1"/>
    <property type="molecule type" value="Genomic_DNA"/>
</dbReference>
<dbReference type="InterPro" id="IPR044194">
    <property type="entry name" value="BLISTER"/>
</dbReference>
<feature type="compositionally biased region" description="Polar residues" evidence="2">
    <location>
        <begin position="281"/>
        <end position="292"/>
    </location>
</feature>
<dbReference type="PANTHER" id="PTHR47490">
    <property type="entry name" value="PROTEIN BLISTER"/>
    <property type="match status" value="1"/>
</dbReference>
<protein>
    <submittedName>
        <fullName evidence="3">Uncharacterized protein</fullName>
    </submittedName>
</protein>
<feature type="region of interest" description="Disordered" evidence="2">
    <location>
        <begin position="119"/>
        <end position="245"/>
    </location>
</feature>
<feature type="compositionally biased region" description="Polar residues" evidence="2">
    <location>
        <begin position="167"/>
        <end position="181"/>
    </location>
</feature>
<reference evidence="3 4" key="1">
    <citation type="submission" date="2024-12" db="EMBL/GenBank/DDBJ databases">
        <title>The unique morphological basis and parallel evolutionary history of personate flowers in Penstemon.</title>
        <authorList>
            <person name="Depatie T.H."/>
            <person name="Wessinger C.A."/>
        </authorList>
    </citation>
    <scope>NUCLEOTIDE SEQUENCE [LARGE SCALE GENOMIC DNA]</scope>
    <source>
        <strain evidence="3">WTNN_2</strain>
        <tissue evidence="3">Leaf</tissue>
    </source>
</reference>
<proteinExistence type="predicted"/>
<feature type="compositionally biased region" description="Basic and acidic residues" evidence="2">
    <location>
        <begin position="184"/>
        <end position="201"/>
    </location>
</feature>
<keyword evidence="1" id="KW-0175">Coiled coil</keyword>
<feature type="compositionally biased region" description="Polar residues" evidence="2">
    <location>
        <begin position="584"/>
        <end position="603"/>
    </location>
</feature>
<feature type="compositionally biased region" description="Polar residues" evidence="2">
    <location>
        <begin position="202"/>
        <end position="234"/>
    </location>
</feature>
<dbReference type="Proteomes" id="UP001634393">
    <property type="component" value="Unassembled WGS sequence"/>
</dbReference>
<keyword evidence="4" id="KW-1185">Reference proteome</keyword>
<feature type="coiled-coil region" evidence="1">
    <location>
        <begin position="516"/>
        <end position="557"/>
    </location>
</feature>
<name>A0ABD3RH81_9LAMI</name>
<organism evidence="3 4">
    <name type="scientific">Penstemon smallii</name>
    <dbReference type="NCBI Taxonomy" id="265156"/>
    <lineage>
        <taxon>Eukaryota</taxon>
        <taxon>Viridiplantae</taxon>
        <taxon>Streptophyta</taxon>
        <taxon>Embryophyta</taxon>
        <taxon>Tracheophyta</taxon>
        <taxon>Spermatophyta</taxon>
        <taxon>Magnoliopsida</taxon>
        <taxon>eudicotyledons</taxon>
        <taxon>Gunneridae</taxon>
        <taxon>Pentapetalae</taxon>
        <taxon>asterids</taxon>
        <taxon>lamiids</taxon>
        <taxon>Lamiales</taxon>
        <taxon>Plantaginaceae</taxon>
        <taxon>Cheloneae</taxon>
        <taxon>Penstemon</taxon>
    </lineage>
</organism>
<evidence type="ECO:0000256" key="2">
    <source>
        <dbReference type="SAM" id="MobiDB-lite"/>
    </source>
</evidence>
<feature type="region of interest" description="Disordered" evidence="2">
    <location>
        <begin position="1"/>
        <end position="98"/>
    </location>
</feature>
<feature type="compositionally biased region" description="Basic and acidic residues" evidence="2">
    <location>
        <begin position="1"/>
        <end position="20"/>
    </location>
</feature>
<evidence type="ECO:0000313" key="3">
    <source>
        <dbReference type="EMBL" id="KAL3812394.1"/>
    </source>
</evidence>
<feature type="compositionally biased region" description="Basic and acidic residues" evidence="2">
    <location>
        <begin position="34"/>
        <end position="50"/>
    </location>
</feature>
<dbReference type="PANTHER" id="PTHR47490:SF2">
    <property type="entry name" value="PROTEIN BLISTER"/>
    <property type="match status" value="1"/>
</dbReference>
<comment type="caution">
    <text evidence="3">The sequence shown here is derived from an EMBL/GenBank/DDBJ whole genome shotgun (WGS) entry which is preliminary data.</text>
</comment>
<gene>
    <name evidence="3" type="ORF">ACJIZ3_013662</name>
</gene>
<evidence type="ECO:0000256" key="1">
    <source>
        <dbReference type="SAM" id="Coils"/>
    </source>
</evidence>
<accession>A0ABD3RH81</accession>
<feature type="compositionally biased region" description="Basic and acidic residues" evidence="2">
    <location>
        <begin position="135"/>
        <end position="145"/>
    </location>
</feature>
<feature type="coiled-coil region" evidence="1">
    <location>
        <begin position="667"/>
        <end position="694"/>
    </location>
</feature>
<dbReference type="AlphaFoldDB" id="A0ABD3RH81"/>
<sequence>MREKEHLEEFRRKKAAEKAKKATSVTQFHASNDALHEKQSSETDHVRLTDAHGVGTSGALAEGPLEPSGDVAKNESKEPDTADKSDFSSNDIDAKPSLFTNKSYVNSSVLENSYLNNEEFKGDAGSVSPDGSRSANDKSHDRMDDDGLSAQFASGNGNDHFLAPQILSIQETDRTSIQSSFHGVYDHSSIKSDGPENDLSRRSSGTTAGFSTDMLSQNSFSDLLQDKSSTSGRSDNILAPSPYPESIRSTLNITDSIFGDQRKNYVFSDIGDRKLSDSVAHTGNVNHLSPSSDNRDADYYSDPRGLSNHAPPSPPAAGRRFRPSFLDSIQVSKGLSSSPPIFGDIKADSSSAKVYPLDGLGSSISQRSVASGDGVDLVNHVMENKHDFFSRKQNEDFAALEQHIEDLTQEKFSFQRALEASRALTENLAAENSSMTDSFNQQGGVVNQLKLDLEKLQEEIRAQLVELEAVRIQYSNAQMECNAADERAKLLASELIGWEEKSLRLRSNELRLEKQLENSQAEILSCRKKMSSLEKDRQDLQSTVDALREEKKLLQSKLLKNSASGKSIEANKISYTKKDVSTSTEDLDINTTAESSNSGNFGTSLPGDDSPTSQFPHENILLGLEGLPMSVPSDQLRIVQNIDTLIAELVLEKDQFMQALSAESSQSSKLLELNKELTRKLEAQTQRLELLTAQSMANDIVQPRQPDPRTVHDNMAYADEGDEVVERVLGWIMKLFPGGPSRLRTSKHL</sequence>
<evidence type="ECO:0000313" key="4">
    <source>
        <dbReference type="Proteomes" id="UP001634393"/>
    </source>
</evidence>
<feature type="region of interest" description="Disordered" evidence="2">
    <location>
        <begin position="584"/>
        <end position="616"/>
    </location>
</feature>
<feature type="region of interest" description="Disordered" evidence="2">
    <location>
        <begin position="281"/>
        <end position="321"/>
    </location>
</feature>